<dbReference type="Pfam" id="PF01764">
    <property type="entry name" value="Lipase_3"/>
    <property type="match status" value="1"/>
</dbReference>
<dbReference type="PaxDb" id="2903-EOD34270"/>
<dbReference type="GO" id="GO:0005975">
    <property type="term" value="P:carbohydrate metabolic process"/>
    <property type="evidence" value="ECO:0007669"/>
    <property type="project" value="InterPro"/>
</dbReference>
<dbReference type="STRING" id="2903.R1F5S3"/>
<dbReference type="InterPro" id="IPR002921">
    <property type="entry name" value="Fungal_lipase-type"/>
</dbReference>
<evidence type="ECO:0000259" key="1">
    <source>
        <dbReference type="Pfam" id="PF01764"/>
    </source>
</evidence>
<dbReference type="GeneID" id="17279541"/>
<dbReference type="eggNOG" id="ENOG502QSHV">
    <property type="taxonomic scope" value="Eukaryota"/>
</dbReference>
<organism evidence="2 3">
    <name type="scientific">Emiliania huxleyi (strain CCMP1516)</name>
    <dbReference type="NCBI Taxonomy" id="280463"/>
    <lineage>
        <taxon>Eukaryota</taxon>
        <taxon>Haptista</taxon>
        <taxon>Haptophyta</taxon>
        <taxon>Prymnesiophyceae</taxon>
        <taxon>Isochrysidales</taxon>
        <taxon>Noelaerhabdaceae</taxon>
        <taxon>Emiliania</taxon>
    </lineage>
</organism>
<dbReference type="HOGENOM" id="CLU_281936_0_0_1"/>
<dbReference type="Gene3D" id="3.40.50.1820">
    <property type="entry name" value="alpha/beta hydrolase"/>
    <property type="match status" value="1"/>
</dbReference>
<dbReference type="AlphaFoldDB" id="A0A0D3KET5"/>
<dbReference type="RefSeq" id="XP_005786699.1">
    <property type="nucleotide sequence ID" value="XM_005786642.1"/>
</dbReference>
<dbReference type="GO" id="GO:0006629">
    <property type="term" value="P:lipid metabolic process"/>
    <property type="evidence" value="ECO:0007669"/>
    <property type="project" value="InterPro"/>
</dbReference>
<feature type="domain" description="Fungal lipase-type" evidence="1">
    <location>
        <begin position="917"/>
        <end position="947"/>
    </location>
</feature>
<dbReference type="InterPro" id="IPR008928">
    <property type="entry name" value="6-hairpin_glycosidase_sf"/>
</dbReference>
<dbReference type="Proteomes" id="UP000013827">
    <property type="component" value="Unassembled WGS sequence"/>
</dbReference>
<reference evidence="3" key="1">
    <citation type="journal article" date="2013" name="Nature">
        <title>Pan genome of the phytoplankton Emiliania underpins its global distribution.</title>
        <authorList>
            <person name="Read B.A."/>
            <person name="Kegel J."/>
            <person name="Klute M.J."/>
            <person name="Kuo A."/>
            <person name="Lefebvre S.C."/>
            <person name="Maumus F."/>
            <person name="Mayer C."/>
            <person name="Miller J."/>
            <person name="Monier A."/>
            <person name="Salamov A."/>
            <person name="Young J."/>
            <person name="Aguilar M."/>
            <person name="Claverie J.M."/>
            <person name="Frickenhaus S."/>
            <person name="Gonzalez K."/>
            <person name="Herman E.K."/>
            <person name="Lin Y.C."/>
            <person name="Napier J."/>
            <person name="Ogata H."/>
            <person name="Sarno A.F."/>
            <person name="Shmutz J."/>
            <person name="Schroeder D."/>
            <person name="de Vargas C."/>
            <person name="Verret F."/>
            <person name="von Dassow P."/>
            <person name="Valentin K."/>
            <person name="Van de Peer Y."/>
            <person name="Wheeler G."/>
            <person name="Dacks J.B."/>
            <person name="Delwiche C.F."/>
            <person name="Dyhrman S.T."/>
            <person name="Glockner G."/>
            <person name="John U."/>
            <person name="Richards T."/>
            <person name="Worden A.Z."/>
            <person name="Zhang X."/>
            <person name="Grigoriev I.V."/>
            <person name="Allen A.E."/>
            <person name="Bidle K."/>
            <person name="Borodovsky M."/>
            <person name="Bowler C."/>
            <person name="Brownlee C."/>
            <person name="Cock J.M."/>
            <person name="Elias M."/>
            <person name="Gladyshev V.N."/>
            <person name="Groth M."/>
            <person name="Guda C."/>
            <person name="Hadaegh A."/>
            <person name="Iglesias-Rodriguez M.D."/>
            <person name="Jenkins J."/>
            <person name="Jones B.M."/>
            <person name="Lawson T."/>
            <person name="Leese F."/>
            <person name="Lindquist E."/>
            <person name="Lobanov A."/>
            <person name="Lomsadze A."/>
            <person name="Malik S.B."/>
            <person name="Marsh M.E."/>
            <person name="Mackinder L."/>
            <person name="Mock T."/>
            <person name="Mueller-Roeber B."/>
            <person name="Pagarete A."/>
            <person name="Parker M."/>
            <person name="Probert I."/>
            <person name="Quesneville H."/>
            <person name="Raines C."/>
            <person name="Rensing S.A."/>
            <person name="Riano-Pachon D.M."/>
            <person name="Richier S."/>
            <person name="Rokitta S."/>
            <person name="Shiraiwa Y."/>
            <person name="Soanes D.M."/>
            <person name="van der Giezen M."/>
            <person name="Wahlund T.M."/>
            <person name="Williams B."/>
            <person name="Wilson W."/>
            <person name="Wolfe G."/>
            <person name="Wurch L.L."/>
        </authorList>
    </citation>
    <scope>NUCLEOTIDE SEQUENCE</scope>
</reference>
<dbReference type="InterPro" id="IPR029058">
    <property type="entry name" value="AB_hydrolase_fold"/>
</dbReference>
<keyword evidence="3" id="KW-1185">Reference proteome</keyword>
<proteinExistence type="predicted"/>
<dbReference type="SUPFAM" id="SSF48208">
    <property type="entry name" value="Six-hairpin glycosidases"/>
    <property type="match status" value="1"/>
</dbReference>
<sequence length="1110" mass="118107">MPGPYSSLMVLRRRASRSGHRRPIKLEGRHGARVDRRALVDRANVVVTSVDPQTVLSVGNGQTAFTADVTGLQTLNATYLSPPLLTQTHADWGWHVTPPPAGVEPLRFTEAEISARNHSARYPVLQPKLAAETAWLRANPHRLSLLRLFLRRTDPRLPPIAPSDLRSPRQTLHLWNGTLTSSFELDGAPVSVVTAVHPSLDALATRVCSPAVRSRRLGLGLAFPYGSEAFQGGLEWGKADRHASTLVSGGRRCDGRPVLLRRLDATTHYVHLALGGGGCPHLAAGRVPHDWSIARAEGGGVEGGVEGGASGEGSACLDATLWLSPAREQVSPPSAAEVFAAAAAHWPREWSRGAALDLSGSAAKGAAALEAPCAAALEARVVRSQYLSMSQEAGSSPPQEDDRSCDLGWMHSAHHFLWGRPDLALRCEPYFERVRAQARRHTRVAQRYRGVRWPKMAGPPQLMPAIGDAVEPAGAPLFDGPGGAGPLIVWEQVHPIVFAELAYRSAPDAATATVERHNRTVHNSADFMADFVLAPLPPSEPHACLPLGPPLWTAEVESNEGRPASDATSQNPTFELVYWRFGLTLAARWRRRLGLPPVLAWQEVLARLCKPTARPLRGVPGAPPGYRPYERSSDAALISNGVAPQLFAAAFAPGERLGADAAALRNTLGATIAALLRNLPWGSDAAMYAMAAARLGNASLAASILADPDGLWTRRFAPSGHYANAFLPVYLPANGALLAAVAFMAGGWDGDGGRPAPGFPRDGSWTAATEWRVRALLDSEPLAGDPHTISLPLDDGCHAPASRPAEVSPLLNLTAAKLLMQLNAVLLCSVGGIQTWTAAAATPWRRLPPLNLTLLASSCNPGMPSCEAYSKAASLAGEERWVVVAFRGTRDLDAGAWLTNFQTWQDDVAGGSCGERGVEALLAEHPTYRLVVTGHSCGASLATLMVLLTPNSGGTEAGGCAGAGSCNDAVPGYRLSILDHTTATLGRRKRRRAMPLCTKSLAISANCVVGAAYGLQFFLAPGFTIEQNFKVVPDKYHKFMGRFTGMCMLTLCKLMKSADEAIVWPVSFAFTAAVMACGPGFAEMYLDTTPMHKVAPVLVGGVLAVHLLSA</sequence>
<dbReference type="KEGG" id="ehx:EMIHUDRAFT_462546"/>
<name>A0A0D3KET5_EMIH1</name>
<evidence type="ECO:0000313" key="3">
    <source>
        <dbReference type="Proteomes" id="UP000013827"/>
    </source>
</evidence>
<dbReference type="EnsemblProtists" id="EOD34270">
    <property type="protein sequence ID" value="EOD34270"/>
    <property type="gene ID" value="EMIHUDRAFT_462546"/>
</dbReference>
<protein>
    <recommendedName>
        <fullName evidence="1">Fungal lipase-type domain-containing protein</fullName>
    </recommendedName>
</protein>
<evidence type="ECO:0000313" key="2">
    <source>
        <dbReference type="EnsemblProtists" id="EOD34270"/>
    </source>
</evidence>
<accession>A0A0D3KET5</accession>
<dbReference type="SUPFAM" id="SSF53474">
    <property type="entry name" value="alpha/beta-Hydrolases"/>
    <property type="match status" value="1"/>
</dbReference>
<reference evidence="2" key="2">
    <citation type="submission" date="2024-10" db="UniProtKB">
        <authorList>
            <consortium name="EnsemblProtists"/>
        </authorList>
    </citation>
    <scope>IDENTIFICATION</scope>
</reference>